<name>A0AA87ZHK9_FICCA</name>
<comment type="caution">
    <text evidence="2">The sequence shown here is derived from an EMBL/GenBank/DDBJ whole genome shotgun (WGS) entry which is preliminary data.</text>
</comment>
<dbReference type="Proteomes" id="UP001187192">
    <property type="component" value="Unassembled WGS sequence"/>
</dbReference>
<reference evidence="2" key="1">
    <citation type="submission" date="2023-07" db="EMBL/GenBank/DDBJ databases">
        <title>draft genome sequence of fig (Ficus carica).</title>
        <authorList>
            <person name="Takahashi T."/>
            <person name="Nishimura K."/>
        </authorList>
    </citation>
    <scope>NUCLEOTIDE SEQUENCE</scope>
</reference>
<evidence type="ECO:0000313" key="2">
    <source>
        <dbReference type="EMBL" id="GMN33857.1"/>
    </source>
</evidence>
<dbReference type="PANTHER" id="PTHR47074">
    <property type="entry name" value="BNAC02G40300D PROTEIN"/>
    <property type="match status" value="1"/>
</dbReference>
<evidence type="ECO:0000259" key="1">
    <source>
        <dbReference type="Pfam" id="PF13966"/>
    </source>
</evidence>
<protein>
    <recommendedName>
        <fullName evidence="1">Reverse transcriptase zinc-binding domain-containing protein</fullName>
    </recommendedName>
</protein>
<keyword evidence="3" id="KW-1185">Reference proteome</keyword>
<dbReference type="PANTHER" id="PTHR47074:SF11">
    <property type="entry name" value="REVERSE TRANSCRIPTASE-LIKE PROTEIN"/>
    <property type="match status" value="1"/>
</dbReference>
<sequence>MDSEVILSIPLRRSNCLDNLIWHYDSRGLYTVCSGYWVAMQANRLEGSSNVAVSKAWHGKLWSLKLPSKIKIFLWRAFHGVLPCFVVLNRKGVKCLNGCTRCYEGVNMAWAIWWARNTWVHSNHVIDARSVMEMMGRLLGDFQQCLKHKVPIVSSATIDNQIRWKKPTCGSLKLNVDTLACMGKEEVGIGAIIRDSKGMVVAGFTRRIKIAETDAVLLAFERNKWSGSHPCYLSA</sequence>
<accession>A0AA87ZHK9</accession>
<dbReference type="Pfam" id="PF13966">
    <property type="entry name" value="zf-RVT"/>
    <property type="match status" value="1"/>
</dbReference>
<proteinExistence type="predicted"/>
<dbReference type="InterPro" id="IPR026960">
    <property type="entry name" value="RVT-Znf"/>
</dbReference>
<dbReference type="EMBL" id="BTGU01002087">
    <property type="protein sequence ID" value="GMN33857.1"/>
    <property type="molecule type" value="Genomic_DNA"/>
</dbReference>
<evidence type="ECO:0000313" key="3">
    <source>
        <dbReference type="Proteomes" id="UP001187192"/>
    </source>
</evidence>
<dbReference type="AlphaFoldDB" id="A0AA87ZHK9"/>
<organism evidence="2 3">
    <name type="scientific">Ficus carica</name>
    <name type="common">Common fig</name>
    <dbReference type="NCBI Taxonomy" id="3494"/>
    <lineage>
        <taxon>Eukaryota</taxon>
        <taxon>Viridiplantae</taxon>
        <taxon>Streptophyta</taxon>
        <taxon>Embryophyta</taxon>
        <taxon>Tracheophyta</taxon>
        <taxon>Spermatophyta</taxon>
        <taxon>Magnoliopsida</taxon>
        <taxon>eudicotyledons</taxon>
        <taxon>Gunneridae</taxon>
        <taxon>Pentapetalae</taxon>
        <taxon>rosids</taxon>
        <taxon>fabids</taxon>
        <taxon>Rosales</taxon>
        <taxon>Moraceae</taxon>
        <taxon>Ficeae</taxon>
        <taxon>Ficus</taxon>
    </lineage>
</organism>
<dbReference type="InterPro" id="IPR052929">
    <property type="entry name" value="RNase_H-like_EbsB-rel"/>
</dbReference>
<gene>
    <name evidence="2" type="ORF">TIFTF001_041961</name>
</gene>
<feature type="domain" description="Reverse transcriptase zinc-binding" evidence="1">
    <location>
        <begin position="54"/>
        <end position="104"/>
    </location>
</feature>